<keyword evidence="4" id="KW-1185">Reference proteome</keyword>
<dbReference type="AlphaFoldDB" id="A0A8B6F3U5"/>
<dbReference type="SMART" id="SM00034">
    <property type="entry name" value="CLECT"/>
    <property type="match status" value="1"/>
</dbReference>
<keyword evidence="1" id="KW-1015">Disulfide bond</keyword>
<dbReference type="Proteomes" id="UP000596742">
    <property type="component" value="Unassembled WGS sequence"/>
</dbReference>
<evidence type="ECO:0000313" key="4">
    <source>
        <dbReference type="Proteomes" id="UP000596742"/>
    </source>
</evidence>
<dbReference type="SUPFAM" id="SSF56436">
    <property type="entry name" value="C-type lectin-like"/>
    <property type="match status" value="1"/>
</dbReference>
<comment type="caution">
    <text evidence="3">The sequence shown here is derived from an EMBL/GenBank/DDBJ whole genome shotgun (WGS) entry which is preliminary data.</text>
</comment>
<evidence type="ECO:0000313" key="3">
    <source>
        <dbReference type="EMBL" id="VDI43101.1"/>
    </source>
</evidence>
<dbReference type="PROSITE" id="PS50041">
    <property type="entry name" value="C_TYPE_LECTIN_2"/>
    <property type="match status" value="1"/>
</dbReference>
<dbReference type="PANTHER" id="PTHR22803">
    <property type="entry name" value="MANNOSE, PHOSPHOLIPASE, LECTIN RECEPTOR RELATED"/>
    <property type="match status" value="1"/>
</dbReference>
<name>A0A8B6F3U5_MYTGA</name>
<accession>A0A8B6F3U5</accession>
<dbReference type="InterPro" id="IPR018378">
    <property type="entry name" value="C-type_lectin_CS"/>
</dbReference>
<evidence type="ECO:0000256" key="1">
    <source>
        <dbReference type="ARBA" id="ARBA00023157"/>
    </source>
</evidence>
<dbReference type="InterPro" id="IPR001304">
    <property type="entry name" value="C-type_lectin-like"/>
</dbReference>
<dbReference type="EMBL" id="UYJE01006110">
    <property type="protein sequence ID" value="VDI43101.1"/>
    <property type="molecule type" value="Genomic_DNA"/>
</dbReference>
<dbReference type="InterPro" id="IPR016186">
    <property type="entry name" value="C-type_lectin-like/link_sf"/>
</dbReference>
<organism evidence="3 4">
    <name type="scientific">Mytilus galloprovincialis</name>
    <name type="common">Mediterranean mussel</name>
    <dbReference type="NCBI Taxonomy" id="29158"/>
    <lineage>
        <taxon>Eukaryota</taxon>
        <taxon>Metazoa</taxon>
        <taxon>Spiralia</taxon>
        <taxon>Lophotrochozoa</taxon>
        <taxon>Mollusca</taxon>
        <taxon>Bivalvia</taxon>
        <taxon>Autobranchia</taxon>
        <taxon>Pteriomorphia</taxon>
        <taxon>Mytilida</taxon>
        <taxon>Mytiloidea</taxon>
        <taxon>Mytilidae</taxon>
        <taxon>Mytilinae</taxon>
        <taxon>Mytilus</taxon>
    </lineage>
</organism>
<dbReference type="OrthoDB" id="6150609at2759"/>
<gene>
    <name evidence="3" type="ORF">MGAL_10B090238</name>
</gene>
<reference evidence="3" key="1">
    <citation type="submission" date="2018-11" db="EMBL/GenBank/DDBJ databases">
        <authorList>
            <person name="Alioto T."/>
            <person name="Alioto T."/>
        </authorList>
    </citation>
    <scope>NUCLEOTIDE SEQUENCE</scope>
</reference>
<dbReference type="PROSITE" id="PS00615">
    <property type="entry name" value="C_TYPE_LECTIN_1"/>
    <property type="match status" value="1"/>
</dbReference>
<dbReference type="Gene3D" id="3.10.100.10">
    <property type="entry name" value="Mannose-Binding Protein A, subunit A"/>
    <property type="match status" value="1"/>
</dbReference>
<sequence length="136" mass="15570">MHGYLSELTKNFCRAHNSRLASVESSAENDFLTDIIRLKNGLTNRRYRSNDNDYWIDGTDEIIEGEWVWAETGKPLTYTNWVPGTPDLHKPRDENCLEIVKWTDHVGQWNDDHCIDTSHFICEMEYPAGGPGGIVG</sequence>
<dbReference type="InterPro" id="IPR016187">
    <property type="entry name" value="CTDL_fold"/>
</dbReference>
<protein>
    <recommendedName>
        <fullName evidence="2">C-type lectin domain-containing protein</fullName>
    </recommendedName>
</protein>
<feature type="domain" description="C-type lectin" evidence="2">
    <location>
        <begin position="10"/>
        <end position="123"/>
    </location>
</feature>
<proteinExistence type="predicted"/>
<dbReference type="CDD" id="cd00037">
    <property type="entry name" value="CLECT"/>
    <property type="match status" value="1"/>
</dbReference>
<dbReference type="Pfam" id="PF00059">
    <property type="entry name" value="Lectin_C"/>
    <property type="match status" value="1"/>
</dbReference>
<evidence type="ECO:0000259" key="2">
    <source>
        <dbReference type="PROSITE" id="PS50041"/>
    </source>
</evidence>
<dbReference type="InterPro" id="IPR050111">
    <property type="entry name" value="C-type_lectin/snaclec_domain"/>
</dbReference>